<comment type="cofactor">
    <cofactor evidence="2">
        <name>FAD</name>
        <dbReference type="ChEBI" id="CHEBI:57692"/>
    </cofactor>
</comment>
<dbReference type="InterPro" id="IPR027477">
    <property type="entry name" value="Succ_DH/fumarate_Rdtase_cat_sf"/>
</dbReference>
<evidence type="ECO:0000256" key="7">
    <source>
        <dbReference type="ARBA" id="ARBA00023002"/>
    </source>
</evidence>
<dbReference type="RefSeq" id="WP_349231838.1">
    <property type="nucleotide sequence ID" value="NZ_JBBMFK010000014.1"/>
</dbReference>
<feature type="chain" id="PRO_5046396100" description="Urocanate reductase" evidence="9">
    <location>
        <begin position="23"/>
        <end position="790"/>
    </location>
</feature>
<dbReference type="Pfam" id="PF04205">
    <property type="entry name" value="FMN_bind"/>
    <property type="match status" value="2"/>
</dbReference>
<evidence type="ECO:0000256" key="5">
    <source>
        <dbReference type="ARBA" id="ARBA00022630"/>
    </source>
</evidence>
<dbReference type="InterPro" id="IPR007329">
    <property type="entry name" value="FMN-bd"/>
</dbReference>
<evidence type="ECO:0000313" key="12">
    <source>
        <dbReference type="Proteomes" id="UP001464378"/>
    </source>
</evidence>
<name>A0ABV1E8W0_9FIRM</name>
<keyword evidence="5" id="KW-0285">Flavoprotein</keyword>
<evidence type="ECO:0000256" key="2">
    <source>
        <dbReference type="ARBA" id="ARBA00001974"/>
    </source>
</evidence>
<gene>
    <name evidence="11" type="ORF">WMO64_09695</name>
</gene>
<dbReference type="Gene3D" id="3.90.1010.20">
    <property type="match status" value="2"/>
</dbReference>
<evidence type="ECO:0000259" key="10">
    <source>
        <dbReference type="SMART" id="SM00900"/>
    </source>
</evidence>
<dbReference type="SUPFAM" id="SSF51905">
    <property type="entry name" value="FAD/NAD(P)-binding domain"/>
    <property type="match status" value="1"/>
</dbReference>
<comment type="caution">
    <text evidence="11">The sequence shown here is derived from an EMBL/GenBank/DDBJ whole genome shotgun (WGS) entry which is preliminary data.</text>
</comment>
<reference evidence="11 12" key="1">
    <citation type="submission" date="2024-03" db="EMBL/GenBank/DDBJ databases">
        <title>Human intestinal bacterial collection.</title>
        <authorList>
            <person name="Pauvert C."/>
            <person name="Hitch T.C.A."/>
            <person name="Clavel T."/>
        </authorList>
    </citation>
    <scope>NUCLEOTIDE SEQUENCE [LARGE SCALE GENOMIC DNA]</scope>
    <source>
        <strain evidence="11 12">CLA-AP-H29</strain>
    </source>
</reference>
<dbReference type="PANTHER" id="PTHR43400:SF10">
    <property type="entry name" value="3-OXOSTEROID 1-DEHYDROGENASE"/>
    <property type="match status" value="1"/>
</dbReference>
<evidence type="ECO:0000313" key="11">
    <source>
        <dbReference type="EMBL" id="MEQ2443739.1"/>
    </source>
</evidence>
<keyword evidence="9" id="KW-0732">Signal</keyword>
<evidence type="ECO:0000256" key="9">
    <source>
        <dbReference type="SAM" id="SignalP"/>
    </source>
</evidence>
<keyword evidence="7" id="KW-0560">Oxidoreductase</keyword>
<keyword evidence="6" id="KW-0274">FAD</keyword>
<feature type="signal peptide" evidence="9">
    <location>
        <begin position="1"/>
        <end position="22"/>
    </location>
</feature>
<feature type="domain" description="FMN-binding" evidence="10">
    <location>
        <begin position="149"/>
        <end position="225"/>
    </location>
</feature>
<dbReference type="Pfam" id="PF00890">
    <property type="entry name" value="FAD_binding_2"/>
    <property type="match status" value="1"/>
</dbReference>
<sequence length="790" mass="82321">MKKHSILACVLAGALLLGGCTAQPSTTTPSESQTAGIYTPGTYEATAKGYGGDVTVTMTFDANSITNVEIVGDSETAGVGSNAVEQMPQQILDAQSSEVDGVSGATFTSTAVRTAAANCIAQAKGEDSTADVTAKMAPGTYVGQGTGFRVSEPITVSVTVSEDKIEDIQVDQVNTSEKPAILQSVVDLMLPRMLEYQSVAVDAITGATASSNGVKQAVTDALTQALEAGGSDASAISAFQTVPPKSDETVTLDTDVLVVGMGGSGVAAALSAAENGASVLAIDKAGKYGGTSALTSGPMAINVPSQVASEIEDWPNPVTGQTETKPAGQDLIDAEALYQDWLNYTTVDGVQTAKPEMIRIMIDESGESVDWLSKYGFSFDPAIGFAGNTWAAFTPYTGAKSLTESFYASAMKDFTEDMGGTYMLETEAYDLIYDEDTNQVTGVLARSTADGTEYVINAKAVILATGGFAGSAEMEEKYLTNDYYPLKGAWKQFGMHQNDGKMIQAAIDDGAGTYNISVPPMVHVGGVDGFLSGYEAVPIEGEISSSTGRPAVWSVADIPLNMAISSNTLAVGADGKRFTSETALSMFNPWISGPHFYSIWGDEQIQNLIANGFDEVPYGPSTNYLGYGSSIPAGVPLPETEEILQAAIDAGYVYKADTIAELAEKMGFDSDVLEATVEQYNSYCASGVDEEFGKDAQYLDAVEGGPYYGIVGSSYCYSTCGGLDINTNFQVLKTDGETPIGGLYAVGTDSMGVLFTEAKAYVTYGGAAQGWAFTSGRLAGAVVAEAVAAE</sequence>
<dbReference type="PANTHER" id="PTHR43400">
    <property type="entry name" value="FUMARATE REDUCTASE"/>
    <property type="match status" value="1"/>
</dbReference>
<evidence type="ECO:0000256" key="4">
    <source>
        <dbReference type="ARBA" id="ARBA00015872"/>
    </source>
</evidence>
<evidence type="ECO:0000256" key="3">
    <source>
        <dbReference type="ARBA" id="ARBA00013137"/>
    </source>
</evidence>
<evidence type="ECO:0000256" key="1">
    <source>
        <dbReference type="ARBA" id="ARBA00001917"/>
    </source>
</evidence>
<dbReference type="EC" id="1.3.99.33" evidence="3"/>
<evidence type="ECO:0000256" key="8">
    <source>
        <dbReference type="ARBA" id="ARBA00049922"/>
    </source>
</evidence>
<evidence type="ECO:0000256" key="6">
    <source>
        <dbReference type="ARBA" id="ARBA00022827"/>
    </source>
</evidence>
<dbReference type="EMBL" id="JBBMFK010000014">
    <property type="protein sequence ID" value="MEQ2443739.1"/>
    <property type="molecule type" value="Genomic_DNA"/>
</dbReference>
<comment type="catalytic activity">
    <reaction evidence="8">
        <text>dihydrourocanate + A = urocanate + AH2</text>
        <dbReference type="Rhea" id="RHEA:36059"/>
        <dbReference type="ChEBI" id="CHEBI:13193"/>
        <dbReference type="ChEBI" id="CHEBI:17499"/>
        <dbReference type="ChEBI" id="CHEBI:27247"/>
        <dbReference type="ChEBI" id="CHEBI:72991"/>
        <dbReference type="EC" id="1.3.99.33"/>
    </reaction>
</comment>
<organism evidence="11 12">
    <name type="scientific">Pseudoflavonifractor intestinihominis</name>
    <dbReference type="NCBI Taxonomy" id="3133171"/>
    <lineage>
        <taxon>Bacteria</taxon>
        <taxon>Bacillati</taxon>
        <taxon>Bacillota</taxon>
        <taxon>Clostridia</taxon>
        <taxon>Eubacteriales</taxon>
        <taxon>Oscillospiraceae</taxon>
        <taxon>Pseudoflavonifractor</taxon>
    </lineage>
</organism>
<dbReference type="InterPro" id="IPR036188">
    <property type="entry name" value="FAD/NAD-bd_sf"/>
</dbReference>
<dbReference type="Gene3D" id="3.50.50.60">
    <property type="entry name" value="FAD/NAD(P)-binding domain"/>
    <property type="match status" value="2"/>
</dbReference>
<accession>A0ABV1E8W0</accession>
<dbReference type="Proteomes" id="UP001464378">
    <property type="component" value="Unassembled WGS sequence"/>
</dbReference>
<keyword evidence="12" id="KW-1185">Reference proteome</keyword>
<comment type="cofactor">
    <cofactor evidence="1">
        <name>FMN</name>
        <dbReference type="ChEBI" id="CHEBI:58210"/>
    </cofactor>
</comment>
<dbReference type="InterPro" id="IPR003953">
    <property type="entry name" value="FAD-dep_OxRdtase_2_FAD-bd"/>
</dbReference>
<dbReference type="InterPro" id="IPR050315">
    <property type="entry name" value="FAD-oxidoreductase_2"/>
</dbReference>
<feature type="domain" description="FMN-binding" evidence="10">
    <location>
        <begin position="49"/>
        <end position="123"/>
    </location>
</feature>
<proteinExistence type="predicted"/>
<dbReference type="Gene3D" id="3.90.700.10">
    <property type="entry name" value="Succinate dehydrogenase/fumarate reductase flavoprotein, catalytic domain"/>
    <property type="match status" value="1"/>
</dbReference>
<dbReference type="SUPFAM" id="SSF56425">
    <property type="entry name" value="Succinate dehydrogenase/fumarate reductase flavoprotein, catalytic domain"/>
    <property type="match status" value="1"/>
</dbReference>
<dbReference type="SMART" id="SM00900">
    <property type="entry name" value="FMN_bind"/>
    <property type="match status" value="2"/>
</dbReference>
<dbReference type="PROSITE" id="PS51257">
    <property type="entry name" value="PROKAR_LIPOPROTEIN"/>
    <property type="match status" value="1"/>
</dbReference>
<protein>
    <recommendedName>
        <fullName evidence="4">Urocanate reductase</fullName>
        <ecNumber evidence="3">1.3.99.33</ecNumber>
    </recommendedName>
</protein>